<evidence type="ECO:0000256" key="6">
    <source>
        <dbReference type="SAM" id="Phobius"/>
    </source>
</evidence>
<dbReference type="Pfam" id="PF01184">
    <property type="entry name" value="Gpr1_Fun34_YaaH"/>
    <property type="match status" value="1"/>
</dbReference>
<dbReference type="HOGENOM" id="CLU_051062_3_0_2"/>
<evidence type="ECO:0000313" key="8">
    <source>
        <dbReference type="Proteomes" id="UP000030787"/>
    </source>
</evidence>
<dbReference type="EMBL" id="CP010070">
    <property type="protein sequence ID" value="AIZ56672.1"/>
    <property type="molecule type" value="Genomic_DNA"/>
</dbReference>
<keyword evidence="8" id="KW-1185">Reference proteome</keyword>
<feature type="transmembrane region" description="Helical" evidence="6">
    <location>
        <begin position="143"/>
        <end position="163"/>
    </location>
</feature>
<evidence type="ECO:0000256" key="5">
    <source>
        <dbReference type="ARBA" id="ARBA00023136"/>
    </source>
</evidence>
<evidence type="ECO:0008006" key="9">
    <source>
        <dbReference type="Google" id="ProtNLM"/>
    </source>
</evidence>
<dbReference type="STRING" id="1577791.Mpt1_c07900"/>
<dbReference type="InterPro" id="IPR000791">
    <property type="entry name" value="Gpr1/Fun34/SatP-like"/>
</dbReference>
<dbReference type="GO" id="GO:0005886">
    <property type="term" value="C:plasma membrane"/>
    <property type="evidence" value="ECO:0007669"/>
    <property type="project" value="TreeGrafter"/>
</dbReference>
<comment type="similarity">
    <text evidence="2">Belongs to the acetate uptake transporter (AceTr) (TC 2.A.96) family.</text>
</comment>
<evidence type="ECO:0000313" key="7">
    <source>
        <dbReference type="EMBL" id="AIZ56672.1"/>
    </source>
</evidence>
<protein>
    <recommendedName>
        <fullName evidence="9">GPR1/FUN34/yaaH family protein</fullName>
    </recommendedName>
</protein>
<organism evidence="7 8">
    <name type="scientific">Candidatus Methanoplasma termitum</name>
    <dbReference type="NCBI Taxonomy" id="1577791"/>
    <lineage>
        <taxon>Archaea</taxon>
        <taxon>Methanobacteriati</taxon>
        <taxon>Thermoplasmatota</taxon>
        <taxon>Thermoplasmata</taxon>
        <taxon>Methanomassiliicoccales</taxon>
        <taxon>Methanomassiliicoccaceae</taxon>
        <taxon>Candidatus Methanoplasma</taxon>
    </lineage>
</organism>
<name>A0A0A7LEF3_9ARCH</name>
<evidence type="ECO:0000256" key="2">
    <source>
        <dbReference type="ARBA" id="ARBA00005587"/>
    </source>
</evidence>
<gene>
    <name evidence="7" type="ORF">Mpt1_c07900</name>
</gene>
<dbReference type="AlphaFoldDB" id="A0A0A7LEF3"/>
<feature type="transmembrane region" description="Helical" evidence="6">
    <location>
        <begin position="118"/>
        <end position="136"/>
    </location>
</feature>
<dbReference type="NCBIfam" id="NF038013">
    <property type="entry name" value="AceTr_1"/>
    <property type="match status" value="1"/>
</dbReference>
<comment type="subcellular location">
    <subcellularLocation>
        <location evidence="1">Membrane</location>
        <topology evidence="1">Multi-pass membrane protein</topology>
    </subcellularLocation>
</comment>
<evidence type="ECO:0000256" key="1">
    <source>
        <dbReference type="ARBA" id="ARBA00004141"/>
    </source>
</evidence>
<dbReference type="GO" id="GO:0015360">
    <property type="term" value="F:acetate:proton symporter activity"/>
    <property type="evidence" value="ECO:0007669"/>
    <property type="project" value="TreeGrafter"/>
</dbReference>
<dbReference type="PANTHER" id="PTHR30178:SF3">
    <property type="entry name" value="SUCCINATE-ACETATE_PROTON SYMPORTER SATP"/>
    <property type="match status" value="1"/>
</dbReference>
<evidence type="ECO:0000256" key="4">
    <source>
        <dbReference type="ARBA" id="ARBA00022989"/>
    </source>
</evidence>
<feature type="transmembrane region" description="Helical" evidence="6">
    <location>
        <begin position="31"/>
        <end position="52"/>
    </location>
</feature>
<feature type="transmembrane region" description="Helical" evidence="6">
    <location>
        <begin position="84"/>
        <end position="106"/>
    </location>
</feature>
<feature type="transmembrane region" description="Helical" evidence="6">
    <location>
        <begin position="58"/>
        <end position="77"/>
    </location>
</feature>
<reference evidence="7 8" key="1">
    <citation type="journal article" date="2014" name="Appl. Environ. Microbiol.">
        <title>Comparative Genome Analysis of 'Candidatus Methanoplasma termitum' Indicates a New Mode of Energy Metabolism in the Seventh Order of Methanogens.</title>
        <authorList>
            <person name="Lang K."/>
            <person name="Schuldes J."/>
            <person name="Klingl A."/>
            <person name="Poehlein A."/>
            <person name="Daniel R."/>
            <person name="Brune A."/>
        </authorList>
    </citation>
    <scope>NUCLEOTIDE SEQUENCE [LARGE SCALE GENOMIC DNA]</scope>
    <source>
        <strain evidence="8">Mpt1</strain>
    </source>
</reference>
<keyword evidence="4 6" id="KW-1133">Transmembrane helix</keyword>
<keyword evidence="5 6" id="KW-0472">Membrane</keyword>
<dbReference type="PANTHER" id="PTHR30178">
    <property type="entry name" value="INNER MEMBRANE PROTEIN YAAH"/>
    <property type="match status" value="1"/>
</dbReference>
<proteinExistence type="inferred from homology"/>
<dbReference type="Proteomes" id="UP000030787">
    <property type="component" value="Chromosome"/>
</dbReference>
<accession>A0A0A7LEF3</accession>
<sequence>MVVYSFIYYDKFLPIMADNESPSIRKIANPAGLGLLGFGMTTVLLSFHNLGLYSVDSMIVSMGIFYGGIAQVIAGILEYKNGNTFGTVAFTSYGLFWLTFVGVNTAGLTGLTAGNPSSLGLFFAIWGVLTLFLFIGTLKGTRALQVVFLTLTILFFVVAIRFGTQNADVAYVAGVIGIICGGSAMYTAFGEVLNEQHGKTILPLG</sequence>
<feature type="transmembrane region" description="Helical" evidence="6">
    <location>
        <begin position="169"/>
        <end position="189"/>
    </location>
</feature>
<evidence type="ECO:0000256" key="3">
    <source>
        <dbReference type="ARBA" id="ARBA00022692"/>
    </source>
</evidence>
<keyword evidence="3 6" id="KW-0812">Transmembrane</keyword>
<dbReference type="GO" id="GO:0071422">
    <property type="term" value="P:succinate transmembrane transport"/>
    <property type="evidence" value="ECO:0007669"/>
    <property type="project" value="TreeGrafter"/>
</dbReference>
<dbReference type="KEGG" id="mear:Mpt1_c07900"/>
<dbReference type="InterPro" id="IPR047623">
    <property type="entry name" value="SatP"/>
</dbReference>